<name>A0A1L2BWR8_9CAUD</name>
<feature type="compositionally biased region" description="Basic and acidic residues" evidence="1">
    <location>
        <begin position="354"/>
        <end position="366"/>
    </location>
</feature>
<evidence type="ECO:0000313" key="3">
    <source>
        <dbReference type="Proteomes" id="UP000225722"/>
    </source>
</evidence>
<organism evidence="2 3">
    <name type="scientific">Nodularia phage vB_NpeS-2AV2</name>
    <dbReference type="NCBI Taxonomy" id="1777122"/>
    <lineage>
        <taxon>Viruses</taxon>
        <taxon>Duplodnaviria</taxon>
        <taxon>Heunggongvirae</taxon>
        <taxon>Uroviricota</taxon>
        <taxon>Caudoviricetes</taxon>
        <taxon>Ravarandavirus</taxon>
        <taxon>Ravarandavirus rv2AV2</taxon>
    </lineage>
</organism>
<feature type="compositionally biased region" description="Polar residues" evidence="1">
    <location>
        <begin position="367"/>
        <end position="379"/>
    </location>
</feature>
<accession>A0A1L2BWR8</accession>
<keyword evidence="3" id="KW-1185">Reference proteome</keyword>
<evidence type="ECO:0008006" key="4">
    <source>
        <dbReference type="Google" id="ProtNLM"/>
    </source>
</evidence>
<feature type="region of interest" description="Disordered" evidence="1">
    <location>
        <begin position="190"/>
        <end position="221"/>
    </location>
</feature>
<reference evidence="3" key="1">
    <citation type="submission" date="2015-12" db="EMBL/GenBank/DDBJ databases">
        <authorList>
            <person name="Sencilo A."/>
            <person name="Bamford D.H."/>
            <person name="Roine E."/>
        </authorList>
    </citation>
    <scope>NUCLEOTIDE SEQUENCE [LARGE SCALE GENOMIC DNA]</scope>
</reference>
<protein>
    <recommendedName>
        <fullName evidence="4">ParB/Sulfiredoxin domain-containing protein</fullName>
    </recommendedName>
</protein>
<sequence length="538" mass="60321">MTSVIAELFWNLHTFQPLLTAAEFGEAIAPLESVEFSAPTVNADFDETGLLLKELIEETFTDGVDKFEGVTITGRGITGAFYSDNVKYNFKVTRNAVQYKQAATADMRERSRLAVTFSDMIEFAKAKKPVAVGKKSGVDKLGRTKNCNPEKSFPCGAACVKNGFGCKTAPSTNQKALFDQVVQRAKTGNKYGMSKGETATKTTNTRKKLPKVEATRPTTGAAAKWRSDVMNGLNKRLAGKKPDYGDTQVNDLKDKEIQWTKHPLAKGRVLEVKVADLEKAWNDKENRVEADGKGGIGKRYEDAKNFMLNNPKVNMIEVVAKPDGSVVFKDGRHRFAALRDSGRETIKVVVQDSKNWKPKSDKKQEQPDSNEQVTQNDNLSKWKGSKELPSELNEKLKTFVPQKPLTDEEVQKATTDWVTKQGFMDFSGHDRTHIVMQRMIGLESKDIAMATNVDTEGVTELEEFILIAAYDLVKQPDITFKKLVEGTKSKTEALANRDGHPNVDKLMTELVQRMYDHPYKTDYLKQFRSVWPDSLFYV</sequence>
<evidence type="ECO:0000313" key="2">
    <source>
        <dbReference type="EMBL" id="ALY07475.1"/>
    </source>
</evidence>
<proteinExistence type="predicted"/>
<gene>
    <name evidence="2" type="ORF">2AV2_23</name>
</gene>
<dbReference type="EMBL" id="KU230356">
    <property type="protein sequence ID" value="ALY07475.1"/>
    <property type="molecule type" value="Genomic_DNA"/>
</dbReference>
<feature type="region of interest" description="Disordered" evidence="1">
    <location>
        <begin position="350"/>
        <end position="387"/>
    </location>
</feature>
<evidence type="ECO:0000256" key="1">
    <source>
        <dbReference type="SAM" id="MobiDB-lite"/>
    </source>
</evidence>
<dbReference type="Proteomes" id="UP000225722">
    <property type="component" value="Segment"/>
</dbReference>